<dbReference type="PRINTS" id="PR01790">
    <property type="entry name" value="SMP30FAMILY"/>
</dbReference>
<evidence type="ECO:0000313" key="5">
    <source>
        <dbReference type="EMBL" id="REG78260.1"/>
    </source>
</evidence>
<evidence type="ECO:0000259" key="4">
    <source>
        <dbReference type="Pfam" id="PF08450"/>
    </source>
</evidence>
<feature type="active site" description="Proton donor/acceptor" evidence="2">
    <location>
        <position position="276"/>
    </location>
</feature>
<feature type="domain" description="SMP-30/Gluconolactonase/LRE-like region" evidence="4">
    <location>
        <begin position="64"/>
        <end position="329"/>
    </location>
</feature>
<sequence>MRNSIILFLLTSALACTSPKNTIETEVVVSTYRTVGSVERLDSQINSFISADADIEVLASGFEWAEGPLWLADQNALIFTDVPTNKIWKWTEKDSLSLFLEPSGYLGTETKKKEPGANGLALDGEGNLILCQHGERRIAMMNSPLSAPTADFTTLASDFEGKKFNSPNDLVLNTSGQIFFTDPPYGLDDWDSKELDFQGVYRLDIDGSLHLLLDSLNRPNGIGLSPDQKTLYVAQSDAQKARYYAFELDEVGDILSGKILLDATATIGEESPGLPDGLTVHSSGTLFASGPGGIWVISSDGKHLGTILTGQGTANCAFDSEEAYLYMTADAYLMRIKMN</sequence>
<dbReference type="PROSITE" id="PS51257">
    <property type="entry name" value="PROKAR_LIPOPROTEIN"/>
    <property type="match status" value="1"/>
</dbReference>
<dbReference type="InterPro" id="IPR011042">
    <property type="entry name" value="6-blade_b-propeller_TolB-like"/>
</dbReference>
<organism evidence="5 6">
    <name type="scientific">Algoriphagus antarcticus</name>
    <dbReference type="NCBI Taxonomy" id="238540"/>
    <lineage>
        <taxon>Bacteria</taxon>
        <taxon>Pseudomonadati</taxon>
        <taxon>Bacteroidota</taxon>
        <taxon>Cytophagia</taxon>
        <taxon>Cytophagales</taxon>
        <taxon>Cyclobacteriaceae</taxon>
        <taxon>Algoriphagus</taxon>
    </lineage>
</organism>
<dbReference type="InterPro" id="IPR051262">
    <property type="entry name" value="SMP-30/CGR1_Lactonase"/>
</dbReference>
<dbReference type="PANTHER" id="PTHR47572:SF4">
    <property type="entry name" value="LACTONASE DRP35"/>
    <property type="match status" value="1"/>
</dbReference>
<feature type="binding site" evidence="3">
    <location>
        <position position="66"/>
    </location>
    <ligand>
        <name>a divalent metal cation</name>
        <dbReference type="ChEBI" id="CHEBI:60240"/>
    </ligand>
</feature>
<dbReference type="InterPro" id="IPR013658">
    <property type="entry name" value="SGL"/>
</dbReference>
<keyword evidence="6" id="KW-1185">Reference proteome</keyword>
<dbReference type="Proteomes" id="UP000256405">
    <property type="component" value="Unassembled WGS sequence"/>
</dbReference>
<keyword evidence="3" id="KW-0862">Zinc</keyword>
<evidence type="ECO:0000256" key="3">
    <source>
        <dbReference type="PIRSR" id="PIRSR605511-2"/>
    </source>
</evidence>
<name>A0A3E0D6C9_9BACT</name>
<dbReference type="Pfam" id="PF08450">
    <property type="entry name" value="SGL"/>
    <property type="match status" value="1"/>
</dbReference>
<comment type="cofactor">
    <cofactor evidence="3">
        <name>Zn(2+)</name>
        <dbReference type="ChEBI" id="CHEBI:29105"/>
    </cofactor>
    <text evidence="3">Binds 1 divalent metal cation per subunit.</text>
</comment>
<comment type="caution">
    <text evidence="5">The sequence shown here is derived from an EMBL/GenBank/DDBJ whole genome shotgun (WGS) entry which is preliminary data.</text>
</comment>
<protein>
    <submittedName>
        <fullName evidence="5">Gluconolactonase</fullName>
    </submittedName>
</protein>
<dbReference type="InterPro" id="IPR005511">
    <property type="entry name" value="SMP-30"/>
</dbReference>
<dbReference type="GO" id="GO:0046872">
    <property type="term" value="F:metal ion binding"/>
    <property type="evidence" value="ECO:0007669"/>
    <property type="project" value="UniProtKB-KW"/>
</dbReference>
<feature type="binding site" evidence="3">
    <location>
        <position position="220"/>
    </location>
    <ligand>
        <name>a divalent metal cation</name>
        <dbReference type="ChEBI" id="CHEBI:60240"/>
    </ligand>
</feature>
<reference evidence="5 6" key="1">
    <citation type="submission" date="2018-08" db="EMBL/GenBank/DDBJ databases">
        <title>Genomic Encyclopedia of Archaeal and Bacterial Type Strains, Phase II (KMG-II): from individual species to whole genera.</title>
        <authorList>
            <person name="Goeker M."/>
        </authorList>
    </citation>
    <scope>NUCLEOTIDE SEQUENCE [LARGE SCALE GENOMIC DNA]</scope>
    <source>
        <strain evidence="5 6">DSM 15986</strain>
    </source>
</reference>
<keyword evidence="3" id="KW-0479">Metal-binding</keyword>
<dbReference type="AlphaFoldDB" id="A0A3E0D6C9"/>
<keyword evidence="1" id="KW-0378">Hydrolase</keyword>
<dbReference type="PANTHER" id="PTHR47572">
    <property type="entry name" value="LIPOPROTEIN-RELATED"/>
    <property type="match status" value="1"/>
</dbReference>
<feature type="binding site" evidence="3">
    <location>
        <position position="276"/>
    </location>
    <ligand>
        <name>a divalent metal cation</name>
        <dbReference type="ChEBI" id="CHEBI:60240"/>
    </ligand>
</feature>
<dbReference type="SUPFAM" id="SSF63829">
    <property type="entry name" value="Calcium-dependent phosphotriesterase"/>
    <property type="match status" value="1"/>
</dbReference>
<gene>
    <name evidence="5" type="ORF">C8N25_13819</name>
</gene>
<evidence type="ECO:0000256" key="2">
    <source>
        <dbReference type="PIRSR" id="PIRSR605511-1"/>
    </source>
</evidence>
<feature type="binding site" evidence="3">
    <location>
        <position position="168"/>
    </location>
    <ligand>
        <name>substrate</name>
    </ligand>
</feature>
<dbReference type="GO" id="GO:0016787">
    <property type="term" value="F:hydrolase activity"/>
    <property type="evidence" value="ECO:0007669"/>
    <property type="project" value="UniProtKB-KW"/>
</dbReference>
<accession>A0A3E0D6C9</accession>
<dbReference type="EMBL" id="QUNF01000038">
    <property type="protein sequence ID" value="REG78260.1"/>
    <property type="molecule type" value="Genomic_DNA"/>
</dbReference>
<evidence type="ECO:0000313" key="6">
    <source>
        <dbReference type="Proteomes" id="UP000256405"/>
    </source>
</evidence>
<proteinExistence type="predicted"/>
<dbReference type="OrthoDB" id="241638at2"/>
<dbReference type="RefSeq" id="WP_086543793.1">
    <property type="nucleotide sequence ID" value="NZ_MSSW01000091.1"/>
</dbReference>
<dbReference type="Gene3D" id="2.120.10.30">
    <property type="entry name" value="TolB, C-terminal domain"/>
    <property type="match status" value="1"/>
</dbReference>
<evidence type="ECO:0000256" key="1">
    <source>
        <dbReference type="ARBA" id="ARBA00022801"/>
    </source>
</evidence>